<evidence type="ECO:0000259" key="14">
    <source>
        <dbReference type="SMART" id="SM00082"/>
    </source>
</evidence>
<accession>A0A8B9G2H3</accession>
<protein>
    <recommendedName>
        <fullName evidence="17">Platelet glycoprotein Ib beta chain</fullName>
    </recommendedName>
</protein>
<dbReference type="GO" id="GO:0007155">
    <property type="term" value="P:cell adhesion"/>
    <property type="evidence" value="ECO:0007669"/>
    <property type="project" value="UniProtKB-KW"/>
</dbReference>
<dbReference type="SMART" id="SM00082">
    <property type="entry name" value="LRRCT"/>
    <property type="match status" value="1"/>
</dbReference>
<dbReference type="Proteomes" id="UP000694522">
    <property type="component" value="Unplaced"/>
</dbReference>
<evidence type="ECO:0000256" key="10">
    <source>
        <dbReference type="ARBA" id="ARBA00023157"/>
    </source>
</evidence>
<evidence type="ECO:0000256" key="5">
    <source>
        <dbReference type="ARBA" id="ARBA00022729"/>
    </source>
</evidence>
<keyword evidence="2" id="KW-0433">Leucine-rich repeat</keyword>
<keyword evidence="4" id="KW-0356">Hemostasis</keyword>
<evidence type="ECO:0000256" key="1">
    <source>
        <dbReference type="ARBA" id="ARBA00004479"/>
    </source>
</evidence>
<keyword evidence="3 11" id="KW-0812">Transmembrane</keyword>
<name>A0A8B9G2H3_9PSIT</name>
<dbReference type="Gene3D" id="3.80.10.10">
    <property type="entry name" value="Ribonuclease Inhibitor"/>
    <property type="match status" value="1"/>
</dbReference>
<dbReference type="AlphaFoldDB" id="A0A8B9G2H3"/>
<keyword evidence="6" id="KW-0130">Cell adhesion</keyword>
<feature type="domain" description="LRRNT" evidence="13">
    <location>
        <begin position="36"/>
        <end position="70"/>
    </location>
</feature>
<sequence>WSPPHPVSPGECLQVKMNSGILLLPLLGFLPLVIPTCPVPCKCTTTIVDCTSKGLTVAKLPVAFRPSAEIIHLGYNELTSIPDGLFDNLKSLQVVYLQGNPWECNCDILYLRSWLQWQQNRTLYRDVRCSSPAHLQGRIIAYLTEDEIIATCQYWYCVLALLSQLCLFILLFLQGIFIIFIIVYLQKFRRMTAEAQRGNSVQHLTLTAVQNRTGTDQTLAVFPKT</sequence>
<dbReference type="InterPro" id="IPR052313">
    <property type="entry name" value="GPIb-IX-V_Complex"/>
</dbReference>
<keyword evidence="7 11" id="KW-1133">Transmembrane helix</keyword>
<evidence type="ECO:0000313" key="15">
    <source>
        <dbReference type="Ensembl" id="ENSACOP00000015286.1"/>
    </source>
</evidence>
<feature type="domain" description="LRRCT" evidence="14">
    <location>
        <begin position="100"/>
        <end position="153"/>
    </location>
</feature>
<evidence type="ECO:0000256" key="11">
    <source>
        <dbReference type="SAM" id="Phobius"/>
    </source>
</evidence>
<dbReference type="InterPro" id="IPR000483">
    <property type="entry name" value="Cys-rich_flank_reg_C"/>
</dbReference>
<feature type="chain" id="PRO_5034143438" description="Platelet glycoprotein Ib beta chain" evidence="12">
    <location>
        <begin position="36"/>
        <end position="225"/>
    </location>
</feature>
<dbReference type="PANTHER" id="PTHR22650:SF7">
    <property type="entry name" value="PLATELET GLYCOPROTEIN IB BETA CHAIN"/>
    <property type="match status" value="1"/>
</dbReference>
<dbReference type="GO" id="GO:0016020">
    <property type="term" value="C:membrane"/>
    <property type="evidence" value="ECO:0007669"/>
    <property type="project" value="UniProtKB-SubCell"/>
</dbReference>
<evidence type="ECO:0000259" key="13">
    <source>
        <dbReference type="SMART" id="SM00013"/>
    </source>
</evidence>
<evidence type="ECO:0008006" key="17">
    <source>
        <dbReference type="Google" id="ProtNLM"/>
    </source>
</evidence>
<dbReference type="SMART" id="SM00013">
    <property type="entry name" value="LRRNT"/>
    <property type="match status" value="1"/>
</dbReference>
<reference evidence="15" key="1">
    <citation type="submission" date="2025-08" db="UniProtKB">
        <authorList>
            <consortium name="Ensembl"/>
        </authorList>
    </citation>
    <scope>IDENTIFICATION</scope>
</reference>
<feature type="signal peptide" evidence="12">
    <location>
        <begin position="1"/>
        <end position="35"/>
    </location>
</feature>
<dbReference type="Ensembl" id="ENSACOT00000015833.1">
    <property type="protein sequence ID" value="ENSACOP00000015286.1"/>
    <property type="gene ID" value="ENSACOG00000010658.1"/>
</dbReference>
<evidence type="ECO:0000256" key="9">
    <source>
        <dbReference type="ARBA" id="ARBA00023136"/>
    </source>
</evidence>
<dbReference type="InterPro" id="IPR032675">
    <property type="entry name" value="LRR_dom_sf"/>
</dbReference>
<evidence type="ECO:0000256" key="6">
    <source>
        <dbReference type="ARBA" id="ARBA00022889"/>
    </source>
</evidence>
<evidence type="ECO:0000256" key="8">
    <source>
        <dbReference type="ARBA" id="ARBA00023084"/>
    </source>
</evidence>
<dbReference type="SUPFAM" id="SSF52058">
    <property type="entry name" value="L domain-like"/>
    <property type="match status" value="1"/>
</dbReference>
<feature type="transmembrane region" description="Helical" evidence="11">
    <location>
        <begin position="153"/>
        <end position="185"/>
    </location>
</feature>
<proteinExistence type="predicted"/>
<keyword evidence="10" id="KW-1015">Disulfide bond</keyword>
<dbReference type="GO" id="GO:0007596">
    <property type="term" value="P:blood coagulation"/>
    <property type="evidence" value="ECO:0007669"/>
    <property type="project" value="UniProtKB-KW"/>
</dbReference>
<evidence type="ECO:0000256" key="7">
    <source>
        <dbReference type="ARBA" id="ARBA00022989"/>
    </source>
</evidence>
<evidence type="ECO:0000256" key="2">
    <source>
        <dbReference type="ARBA" id="ARBA00022614"/>
    </source>
</evidence>
<keyword evidence="5 12" id="KW-0732">Signal</keyword>
<dbReference type="PANTHER" id="PTHR22650">
    <property type="entry name" value="GLYCOPROTEIN IB BETA"/>
    <property type="match status" value="1"/>
</dbReference>
<evidence type="ECO:0000256" key="4">
    <source>
        <dbReference type="ARBA" id="ARBA00022696"/>
    </source>
</evidence>
<keyword evidence="16" id="KW-1185">Reference proteome</keyword>
<comment type="subcellular location">
    <subcellularLocation>
        <location evidence="1">Membrane</location>
        <topology evidence="1">Single-pass type I membrane protein</topology>
    </subcellularLocation>
</comment>
<organism evidence="15 16">
    <name type="scientific">Amazona collaria</name>
    <name type="common">yellow-billed parrot</name>
    <dbReference type="NCBI Taxonomy" id="241587"/>
    <lineage>
        <taxon>Eukaryota</taxon>
        <taxon>Metazoa</taxon>
        <taxon>Chordata</taxon>
        <taxon>Craniata</taxon>
        <taxon>Vertebrata</taxon>
        <taxon>Euteleostomi</taxon>
        <taxon>Archelosauria</taxon>
        <taxon>Archosauria</taxon>
        <taxon>Dinosauria</taxon>
        <taxon>Saurischia</taxon>
        <taxon>Theropoda</taxon>
        <taxon>Coelurosauria</taxon>
        <taxon>Aves</taxon>
        <taxon>Neognathae</taxon>
        <taxon>Neoaves</taxon>
        <taxon>Telluraves</taxon>
        <taxon>Australaves</taxon>
        <taxon>Psittaciformes</taxon>
        <taxon>Psittacidae</taxon>
        <taxon>Amazona</taxon>
    </lineage>
</organism>
<evidence type="ECO:0000256" key="12">
    <source>
        <dbReference type="SAM" id="SignalP"/>
    </source>
</evidence>
<reference evidence="15" key="2">
    <citation type="submission" date="2025-09" db="UniProtKB">
        <authorList>
            <consortium name="Ensembl"/>
        </authorList>
    </citation>
    <scope>IDENTIFICATION</scope>
</reference>
<dbReference type="InterPro" id="IPR000372">
    <property type="entry name" value="LRRNT"/>
</dbReference>
<keyword evidence="9 11" id="KW-0472">Membrane</keyword>
<dbReference type="Pfam" id="PF01462">
    <property type="entry name" value="LRRNT"/>
    <property type="match status" value="1"/>
</dbReference>
<evidence type="ECO:0000313" key="16">
    <source>
        <dbReference type="Proteomes" id="UP000694522"/>
    </source>
</evidence>
<keyword evidence="8" id="KW-0094">Blood coagulation</keyword>
<evidence type="ECO:0000256" key="3">
    <source>
        <dbReference type="ARBA" id="ARBA00022692"/>
    </source>
</evidence>